<dbReference type="PROSITE" id="PS50889">
    <property type="entry name" value="S4"/>
    <property type="match status" value="1"/>
</dbReference>
<reference evidence="3" key="1">
    <citation type="submission" date="2016-11" db="EMBL/GenBank/DDBJ databases">
        <authorList>
            <person name="Varghese N."/>
            <person name="Submissions S."/>
        </authorList>
    </citation>
    <scope>NUCLEOTIDE SEQUENCE [LARGE SCALE GENOMIC DNA]</scope>
    <source>
        <strain evidence="3">DSM 10349</strain>
    </source>
</reference>
<dbReference type="Proteomes" id="UP000183997">
    <property type="component" value="Unassembled WGS sequence"/>
</dbReference>
<evidence type="ECO:0000313" key="2">
    <source>
        <dbReference type="EMBL" id="SHK53287.1"/>
    </source>
</evidence>
<dbReference type="RefSeq" id="WP_084082383.1">
    <property type="nucleotide sequence ID" value="NZ_FRAR01000016.1"/>
</dbReference>
<dbReference type="GO" id="GO:0003723">
    <property type="term" value="F:RNA binding"/>
    <property type="evidence" value="ECO:0007669"/>
    <property type="project" value="UniProtKB-KW"/>
</dbReference>
<sequence>MTEKIRVPFRVKVQSEIRLDQFLKWANVSGSGGQSKMMIQSGMVKVNHVVETRRGKMLKDNDLVEVEGAGSFLVCQEV</sequence>
<dbReference type="STRING" id="1121421.SAMN02745123_02186"/>
<dbReference type="EMBL" id="FRAR01000016">
    <property type="protein sequence ID" value="SHK53287.1"/>
    <property type="molecule type" value="Genomic_DNA"/>
</dbReference>
<dbReference type="CDD" id="cd00165">
    <property type="entry name" value="S4"/>
    <property type="match status" value="1"/>
</dbReference>
<gene>
    <name evidence="2" type="ORF">SAMN02745123_02186</name>
</gene>
<evidence type="ECO:0000313" key="3">
    <source>
        <dbReference type="Proteomes" id="UP000183997"/>
    </source>
</evidence>
<name>A0A1M6T8H8_9FIRM</name>
<dbReference type="InterPro" id="IPR036986">
    <property type="entry name" value="S4_RNA-bd_sf"/>
</dbReference>
<organism evidence="2 3">
    <name type="scientific">Desulforamulus aeronauticus DSM 10349</name>
    <dbReference type="NCBI Taxonomy" id="1121421"/>
    <lineage>
        <taxon>Bacteria</taxon>
        <taxon>Bacillati</taxon>
        <taxon>Bacillota</taxon>
        <taxon>Clostridia</taxon>
        <taxon>Eubacteriales</taxon>
        <taxon>Peptococcaceae</taxon>
        <taxon>Desulforamulus</taxon>
    </lineage>
</organism>
<dbReference type="Pfam" id="PF13275">
    <property type="entry name" value="S4_2"/>
    <property type="match status" value="1"/>
</dbReference>
<dbReference type="SUPFAM" id="SSF55174">
    <property type="entry name" value="Alpha-L RNA-binding motif"/>
    <property type="match status" value="1"/>
</dbReference>
<evidence type="ECO:0000256" key="1">
    <source>
        <dbReference type="PROSITE-ProRule" id="PRU00182"/>
    </source>
</evidence>
<dbReference type="AlphaFoldDB" id="A0A1M6T8H8"/>
<accession>A0A1M6T8H8</accession>
<proteinExistence type="predicted"/>
<protein>
    <submittedName>
        <fullName evidence="2">Ribosome-associated protein</fullName>
    </submittedName>
</protein>
<keyword evidence="3" id="KW-1185">Reference proteome</keyword>
<keyword evidence="1" id="KW-0694">RNA-binding</keyword>
<dbReference type="Gene3D" id="3.10.290.10">
    <property type="entry name" value="RNA-binding S4 domain"/>
    <property type="match status" value="1"/>
</dbReference>